<dbReference type="AlphaFoldDB" id="A0A225VU94"/>
<accession>A0A225VU94</accession>
<organism evidence="1 2">
    <name type="scientific">Phytophthora megakarya</name>
    <dbReference type="NCBI Taxonomy" id="4795"/>
    <lineage>
        <taxon>Eukaryota</taxon>
        <taxon>Sar</taxon>
        <taxon>Stramenopiles</taxon>
        <taxon>Oomycota</taxon>
        <taxon>Peronosporomycetes</taxon>
        <taxon>Peronosporales</taxon>
        <taxon>Peronosporaceae</taxon>
        <taxon>Phytophthora</taxon>
    </lineage>
</organism>
<reference evidence="2" key="1">
    <citation type="submission" date="2017-03" db="EMBL/GenBank/DDBJ databases">
        <title>Phytopthora megakarya and P. palmivora, two closely related causual agents of cacao black pod achieved similar genome size and gene model numbers by different mechanisms.</title>
        <authorList>
            <person name="Ali S."/>
            <person name="Shao J."/>
            <person name="Larry D.J."/>
            <person name="Kronmiller B."/>
            <person name="Shen D."/>
            <person name="Strem M.D."/>
            <person name="Melnick R.L."/>
            <person name="Guiltinan M.J."/>
            <person name="Tyler B.M."/>
            <person name="Meinhardt L.W."/>
            <person name="Bailey B.A."/>
        </authorList>
    </citation>
    <scope>NUCLEOTIDE SEQUENCE [LARGE SCALE GENOMIC DNA]</scope>
    <source>
        <strain evidence="2">zdho120</strain>
    </source>
</reference>
<keyword evidence="2" id="KW-1185">Reference proteome</keyword>
<dbReference type="OrthoDB" id="94134at2759"/>
<evidence type="ECO:0000313" key="1">
    <source>
        <dbReference type="EMBL" id="OWZ08895.1"/>
    </source>
</evidence>
<name>A0A225VU94_9STRA</name>
<sequence>MTSWLKDNHPDIVDGDSMTLRIPLPKDAILSFFGHNCSAADTCDRNSVDSREAESTPLVASSIWGYRSALINEGKRQLKSNGFELLALKMMTLEPKTKGQA</sequence>
<protein>
    <submittedName>
        <fullName evidence="1">Uncharacterized protein</fullName>
    </submittedName>
</protein>
<gene>
    <name evidence="1" type="ORF">PHMEG_00018492</name>
</gene>
<proteinExistence type="predicted"/>
<comment type="caution">
    <text evidence="1">The sequence shown here is derived from an EMBL/GenBank/DDBJ whole genome shotgun (WGS) entry which is preliminary data.</text>
</comment>
<evidence type="ECO:0000313" key="2">
    <source>
        <dbReference type="Proteomes" id="UP000198211"/>
    </source>
</evidence>
<dbReference type="Proteomes" id="UP000198211">
    <property type="component" value="Unassembled WGS sequence"/>
</dbReference>
<dbReference type="EMBL" id="NBNE01002985">
    <property type="protein sequence ID" value="OWZ08895.1"/>
    <property type="molecule type" value="Genomic_DNA"/>
</dbReference>